<dbReference type="RefSeq" id="WP_052656837.1">
    <property type="nucleotide sequence ID" value="NZ_JBBYJF010000006.1"/>
</dbReference>
<dbReference type="GO" id="GO:0019856">
    <property type="term" value="P:pyrimidine nucleobase biosynthetic process"/>
    <property type="evidence" value="ECO:0007669"/>
    <property type="project" value="TreeGrafter"/>
</dbReference>
<feature type="binding site" description="in other chain" evidence="6">
    <location>
        <begin position="110"/>
        <end position="118"/>
    </location>
    <ligand>
        <name>5-phospho-alpha-D-ribose 1-diphosphate</name>
        <dbReference type="ChEBI" id="CHEBI:58017"/>
        <note>ligand shared between dimeric partners</note>
    </ligand>
</feature>
<dbReference type="HAMAP" id="MF_01208">
    <property type="entry name" value="PyrE"/>
    <property type="match status" value="1"/>
</dbReference>
<dbReference type="Pfam" id="PF00156">
    <property type="entry name" value="Pribosyltran"/>
    <property type="match status" value="1"/>
</dbReference>
<feature type="binding site" evidence="6">
    <location>
        <position position="90"/>
    </location>
    <ligand>
        <name>5-phospho-alpha-D-ribose 1-diphosphate</name>
        <dbReference type="ChEBI" id="CHEBI:58017"/>
        <note>ligand shared between dimeric partners</note>
    </ligand>
</feature>
<comment type="pathway">
    <text evidence="1 6">Pyrimidine metabolism; UMP biosynthesis via de novo pathway; UMP from orotate: step 1/2.</text>
</comment>
<feature type="domain" description="Phosphoribosyltransferase" evidence="7">
    <location>
        <begin position="53"/>
        <end position="148"/>
    </location>
</feature>
<dbReference type="NCBIfam" id="TIGR00336">
    <property type="entry name" value="pyrE"/>
    <property type="match status" value="1"/>
</dbReference>
<dbReference type="OrthoDB" id="9089at2157"/>
<evidence type="ECO:0000256" key="4">
    <source>
        <dbReference type="ARBA" id="ARBA00022679"/>
    </source>
</evidence>
<dbReference type="GO" id="GO:0044205">
    <property type="term" value="P:'de novo' UMP biosynthetic process"/>
    <property type="evidence" value="ECO:0007669"/>
    <property type="project" value="UniProtKB-UniRule"/>
</dbReference>
<evidence type="ECO:0000256" key="2">
    <source>
        <dbReference type="ARBA" id="ARBA00011971"/>
    </source>
</evidence>
<sequence>MGIRETLLESGAVKFGYFVLTSGKKSDYYVDIKEASTRPEILNAMADAISLKISAKKIAGMELGAVPILVATALKTKIDYVIIRKTERTHGTNKRWIGEINNGEKIDVIDDVATTGGSILKSVEILRSHGAVVENAICVVDREEGAKEFLKENGINLIPVITVSQLR</sequence>
<keyword evidence="4 6" id="KW-0808">Transferase</keyword>
<dbReference type="CDD" id="cd06223">
    <property type="entry name" value="PRTases_typeI"/>
    <property type="match status" value="1"/>
</dbReference>
<dbReference type="AlphaFoldDB" id="A0A0Q0RUA2"/>
<keyword evidence="9" id="KW-1185">Reference proteome</keyword>
<dbReference type="InterPro" id="IPR029057">
    <property type="entry name" value="PRTase-like"/>
</dbReference>
<dbReference type="PANTHER" id="PTHR19278">
    <property type="entry name" value="OROTATE PHOSPHORIBOSYLTRANSFERASE"/>
    <property type="match status" value="1"/>
</dbReference>
<evidence type="ECO:0000313" key="8">
    <source>
        <dbReference type="EMBL" id="KQB33607.1"/>
    </source>
</evidence>
<feature type="binding site" evidence="6">
    <location>
        <position position="88"/>
    </location>
    <ligand>
        <name>5-phospho-alpha-D-ribose 1-diphosphate</name>
        <dbReference type="ChEBI" id="CHEBI:58017"/>
        <note>ligand shared between dimeric partners</note>
    </ligand>
</feature>
<dbReference type="InterPro" id="IPR004467">
    <property type="entry name" value="Or_phspho_trans_dom"/>
</dbReference>
<reference evidence="8 9" key="1">
    <citation type="submission" date="2015-09" db="EMBL/GenBank/DDBJ databases">
        <title>Heavy metals and arsenic resistance mechanisms in polyextremophilic archaea of the family Ferroplasmaceae.</title>
        <authorList>
            <person name="Bulaev A.G."/>
            <person name="Kanygina A.V."/>
        </authorList>
    </citation>
    <scope>NUCLEOTIDE SEQUENCE [LARGE SCALE GENOMIC DNA]</scope>
    <source>
        <strain evidence="8 9">VT</strain>
    </source>
</reference>
<dbReference type="EMBL" id="LKBG01000286">
    <property type="protein sequence ID" value="KQB33607.1"/>
    <property type="molecule type" value="Genomic_DNA"/>
</dbReference>
<dbReference type="PANTHER" id="PTHR19278:SF9">
    <property type="entry name" value="URIDINE 5'-MONOPHOSPHATE SYNTHASE"/>
    <property type="match status" value="1"/>
</dbReference>
<evidence type="ECO:0000256" key="1">
    <source>
        <dbReference type="ARBA" id="ARBA00004889"/>
    </source>
</evidence>
<dbReference type="GO" id="GO:0004588">
    <property type="term" value="F:orotate phosphoribosyltransferase activity"/>
    <property type="evidence" value="ECO:0007669"/>
    <property type="project" value="UniProtKB-UniRule"/>
</dbReference>
<dbReference type="GO" id="GO:0000287">
    <property type="term" value="F:magnesium ion binding"/>
    <property type="evidence" value="ECO:0007669"/>
    <property type="project" value="UniProtKB-UniRule"/>
</dbReference>
<organism evidence="8 9">
    <name type="scientific">Acidiplasma aeolicum</name>
    <dbReference type="NCBI Taxonomy" id="507754"/>
    <lineage>
        <taxon>Archaea</taxon>
        <taxon>Methanobacteriati</taxon>
        <taxon>Thermoplasmatota</taxon>
        <taxon>Thermoplasmata</taxon>
        <taxon>Thermoplasmatales</taxon>
        <taxon>Ferroplasmaceae</taxon>
        <taxon>Acidiplasma</taxon>
    </lineage>
</organism>
<dbReference type="InterPro" id="IPR023031">
    <property type="entry name" value="OPRT"/>
</dbReference>
<proteinExistence type="inferred from homology"/>
<evidence type="ECO:0000256" key="5">
    <source>
        <dbReference type="ARBA" id="ARBA00022975"/>
    </source>
</evidence>
<protein>
    <recommendedName>
        <fullName evidence="2 6">Orotate phosphoribosyltransferase</fullName>
        <shortName evidence="6">OPRT</shortName>
        <shortName evidence="6">OPRTase</shortName>
        <ecNumber evidence="2 6">2.4.2.10</ecNumber>
    </recommendedName>
</protein>
<comment type="function">
    <text evidence="6">Catalyzes the transfer of a ribosyl phosphate group from 5-phosphoribose 1-diphosphate to orotate, leading to the formation of orotidine monophosphate (OMP).</text>
</comment>
<comment type="caution">
    <text evidence="8">The sequence shown here is derived from an EMBL/GenBank/DDBJ whole genome shotgun (WGS) entry which is preliminary data.</text>
</comment>
<comment type="similarity">
    <text evidence="6">Belongs to the purine/pyrimidine phosphoribosyltransferase family. PyrE subfamily.</text>
</comment>
<gene>
    <name evidence="6" type="primary">pyrE</name>
    <name evidence="8" type="ORF">AOG54_01840</name>
</gene>
<keyword evidence="6" id="KW-0460">Magnesium</keyword>
<evidence type="ECO:0000256" key="3">
    <source>
        <dbReference type="ARBA" id="ARBA00022676"/>
    </source>
</evidence>
<feature type="binding site" evidence="6">
    <location>
        <position position="84"/>
    </location>
    <ligand>
        <name>5-phospho-alpha-D-ribose 1-diphosphate</name>
        <dbReference type="ChEBI" id="CHEBI:58017"/>
        <note>ligand shared between dimeric partners</note>
    </ligand>
</feature>
<comment type="cofactor">
    <cofactor evidence="6">
        <name>Mg(2+)</name>
        <dbReference type="ChEBI" id="CHEBI:18420"/>
    </cofactor>
</comment>
<dbReference type="GeneID" id="84222129"/>
<feature type="binding site" description="in other chain" evidence="6">
    <location>
        <position position="85"/>
    </location>
    <ligand>
        <name>5-phospho-alpha-D-ribose 1-diphosphate</name>
        <dbReference type="ChEBI" id="CHEBI:58017"/>
        <note>ligand shared between dimeric partners</note>
    </ligand>
</feature>
<accession>A0A0Q0RUA2</accession>
<comment type="subunit">
    <text evidence="6">Homodimer.</text>
</comment>
<keyword evidence="5 6" id="KW-0665">Pyrimidine biosynthesis</keyword>
<dbReference type="Proteomes" id="UP000050320">
    <property type="component" value="Unassembled WGS sequence"/>
</dbReference>
<dbReference type="SUPFAM" id="SSF53271">
    <property type="entry name" value="PRTase-like"/>
    <property type="match status" value="1"/>
</dbReference>
<evidence type="ECO:0000259" key="7">
    <source>
        <dbReference type="Pfam" id="PF00156"/>
    </source>
</evidence>
<dbReference type="UniPathway" id="UPA00070">
    <property type="reaction ID" value="UER00119"/>
</dbReference>
<name>A0A0Q0RUA2_9ARCH</name>
<evidence type="ECO:0000256" key="6">
    <source>
        <dbReference type="HAMAP-Rule" id="MF_01208"/>
    </source>
</evidence>
<dbReference type="Gene3D" id="3.40.50.2020">
    <property type="match status" value="1"/>
</dbReference>
<feature type="binding site" evidence="6">
    <location>
        <position position="114"/>
    </location>
    <ligand>
        <name>orotate</name>
        <dbReference type="ChEBI" id="CHEBI:30839"/>
    </ligand>
</feature>
<keyword evidence="3 6" id="KW-0328">Glycosyltransferase</keyword>
<dbReference type="EC" id="2.4.2.10" evidence="2 6"/>
<feature type="binding site" evidence="6">
    <location>
        <position position="142"/>
    </location>
    <ligand>
        <name>orotate</name>
        <dbReference type="ChEBI" id="CHEBI:30839"/>
    </ligand>
</feature>
<comment type="catalytic activity">
    <reaction evidence="6">
        <text>orotidine 5'-phosphate + diphosphate = orotate + 5-phospho-alpha-D-ribose 1-diphosphate</text>
        <dbReference type="Rhea" id="RHEA:10380"/>
        <dbReference type="ChEBI" id="CHEBI:30839"/>
        <dbReference type="ChEBI" id="CHEBI:33019"/>
        <dbReference type="ChEBI" id="CHEBI:57538"/>
        <dbReference type="ChEBI" id="CHEBI:58017"/>
        <dbReference type="EC" id="2.4.2.10"/>
    </reaction>
</comment>
<evidence type="ECO:0000313" key="9">
    <source>
        <dbReference type="Proteomes" id="UP000050320"/>
    </source>
</evidence>
<dbReference type="InterPro" id="IPR000836">
    <property type="entry name" value="PRTase_dom"/>
</dbReference>